<dbReference type="Gene3D" id="1.10.340.30">
    <property type="entry name" value="Hypothetical protein, domain 2"/>
    <property type="match status" value="1"/>
</dbReference>
<evidence type="ECO:0000256" key="2">
    <source>
        <dbReference type="ARBA" id="ARBA00022723"/>
    </source>
</evidence>
<dbReference type="InterPro" id="IPR003265">
    <property type="entry name" value="HhH-GPD_domain"/>
</dbReference>
<evidence type="ECO:0000313" key="6">
    <source>
        <dbReference type="EMBL" id="QTA38386.1"/>
    </source>
</evidence>
<keyword evidence="2" id="KW-0479">Metal-binding</keyword>
<name>A0ABX7SAD8_9BACT</name>
<proteinExistence type="predicted"/>
<keyword evidence="3" id="KW-0408">Iron</keyword>
<protein>
    <submittedName>
        <fullName evidence="6">Endonuclease</fullName>
    </submittedName>
</protein>
<keyword evidence="1" id="KW-0004">4Fe-4S</keyword>
<sequence>MEGLENLYYILKDIYGELGKWWPGSSEEIFVTAILTQNTNWKNVEKALENIYQMITADGSLLKKLNSLNEEKIAELIKPAGFYNLKAMRLKNLLSYLSRYDFNIEILKKKRNVYVIREELLNINGIGKETADSIILYALEKPIFVIDSYTRRLVNRMYDKNYKKYDELQNMFLSKYPADVKLYQELHGLIVEHSKKFCRKNPRCKECPVKDCYFRVRCIGGQENGRKVDK</sequence>
<evidence type="ECO:0000259" key="5">
    <source>
        <dbReference type="SMART" id="SM00478"/>
    </source>
</evidence>
<dbReference type="RefSeq" id="WP_207567105.1">
    <property type="nucleotide sequence ID" value="NZ_CP071446.1"/>
</dbReference>
<keyword evidence="4" id="KW-0411">Iron-sulfur</keyword>
<dbReference type="PANTHER" id="PTHR10359">
    <property type="entry name" value="A/G-SPECIFIC ADENINE GLYCOSYLASE/ENDONUCLEASE III"/>
    <property type="match status" value="1"/>
</dbReference>
<dbReference type="EMBL" id="CP071446">
    <property type="protein sequence ID" value="QTA38386.1"/>
    <property type="molecule type" value="Genomic_DNA"/>
</dbReference>
<dbReference type="SMART" id="SM00478">
    <property type="entry name" value="ENDO3c"/>
    <property type="match status" value="1"/>
</dbReference>
<dbReference type="InterPro" id="IPR011257">
    <property type="entry name" value="DNA_glycosylase"/>
</dbReference>
<dbReference type="InterPro" id="IPR023170">
    <property type="entry name" value="HhH_base_excis_C"/>
</dbReference>
<dbReference type="GO" id="GO:0004519">
    <property type="term" value="F:endonuclease activity"/>
    <property type="evidence" value="ECO:0007669"/>
    <property type="project" value="UniProtKB-KW"/>
</dbReference>
<dbReference type="Gene3D" id="1.10.1670.10">
    <property type="entry name" value="Helix-hairpin-Helix base-excision DNA repair enzymes (C-terminal)"/>
    <property type="match status" value="1"/>
</dbReference>
<keyword evidence="6" id="KW-0378">Hydrolase</keyword>
<dbReference type="CDD" id="cd00056">
    <property type="entry name" value="ENDO3c"/>
    <property type="match status" value="1"/>
</dbReference>
<feature type="domain" description="HhH-GPD" evidence="5">
    <location>
        <begin position="35"/>
        <end position="196"/>
    </location>
</feature>
<dbReference type="PIRSF" id="PIRSF001435">
    <property type="entry name" value="Nth"/>
    <property type="match status" value="1"/>
</dbReference>
<accession>A0ABX7SAD8</accession>
<gene>
    <name evidence="6" type="ORF">JYK00_02350</name>
</gene>
<keyword evidence="7" id="KW-1185">Reference proteome</keyword>
<organism evidence="6 7">
    <name type="scientific">Thermosipho ferrireducens</name>
    <dbReference type="NCBI Taxonomy" id="2571116"/>
    <lineage>
        <taxon>Bacteria</taxon>
        <taxon>Thermotogati</taxon>
        <taxon>Thermotogota</taxon>
        <taxon>Thermotogae</taxon>
        <taxon>Thermotogales</taxon>
        <taxon>Fervidobacteriaceae</taxon>
        <taxon>Thermosipho</taxon>
    </lineage>
</organism>
<dbReference type="PANTHER" id="PTHR10359:SF19">
    <property type="entry name" value="DNA REPAIR GLYCOSYLASE MJ1434-RELATED"/>
    <property type="match status" value="1"/>
</dbReference>
<dbReference type="Proteomes" id="UP000671862">
    <property type="component" value="Chromosome"/>
</dbReference>
<reference evidence="6 7" key="1">
    <citation type="submission" date="2021-03" db="EMBL/GenBank/DDBJ databases">
        <title>Thermosipho ferrireducens sp.nov., an anaerobic thermophilic iron-reducing bacterium isolated from a deep-sea hydrothermal sulfide deposits.</title>
        <authorList>
            <person name="Zeng X."/>
            <person name="Chen Y."/>
            <person name="Shao Z."/>
        </authorList>
    </citation>
    <scope>NUCLEOTIDE SEQUENCE [LARGE SCALE GENOMIC DNA]</scope>
    <source>
        <strain evidence="6 7">JL129W03</strain>
    </source>
</reference>
<evidence type="ECO:0000256" key="1">
    <source>
        <dbReference type="ARBA" id="ARBA00022485"/>
    </source>
</evidence>
<evidence type="ECO:0000313" key="7">
    <source>
        <dbReference type="Proteomes" id="UP000671862"/>
    </source>
</evidence>
<dbReference type="SUPFAM" id="SSF48150">
    <property type="entry name" value="DNA-glycosylase"/>
    <property type="match status" value="1"/>
</dbReference>
<evidence type="ECO:0000256" key="3">
    <source>
        <dbReference type="ARBA" id="ARBA00023004"/>
    </source>
</evidence>
<evidence type="ECO:0000256" key="4">
    <source>
        <dbReference type="ARBA" id="ARBA00023014"/>
    </source>
</evidence>
<keyword evidence="6" id="KW-0255">Endonuclease</keyword>
<dbReference type="Pfam" id="PF00730">
    <property type="entry name" value="HhH-GPD"/>
    <property type="match status" value="1"/>
</dbReference>
<keyword evidence="6" id="KW-0540">Nuclease</keyword>